<gene>
    <name evidence="7" type="primary">pcaK_3</name>
    <name evidence="7" type="ORF">LMG27177_02039</name>
</gene>
<feature type="transmembrane region" description="Helical" evidence="5">
    <location>
        <begin position="378"/>
        <end position="399"/>
    </location>
</feature>
<dbReference type="GO" id="GO:0046943">
    <property type="term" value="F:carboxylic acid transmembrane transporter activity"/>
    <property type="evidence" value="ECO:0007669"/>
    <property type="project" value="TreeGrafter"/>
</dbReference>
<keyword evidence="3 5" id="KW-1133">Transmembrane helix</keyword>
<evidence type="ECO:0000313" key="7">
    <source>
        <dbReference type="EMBL" id="CAB3786594.1"/>
    </source>
</evidence>
<organism evidence="7 8">
    <name type="scientific">Paraburkholderia fynbosensis</name>
    <dbReference type="NCBI Taxonomy" id="1200993"/>
    <lineage>
        <taxon>Bacteria</taxon>
        <taxon>Pseudomonadati</taxon>
        <taxon>Pseudomonadota</taxon>
        <taxon>Betaproteobacteria</taxon>
        <taxon>Burkholderiales</taxon>
        <taxon>Burkholderiaceae</taxon>
        <taxon>Paraburkholderia</taxon>
    </lineage>
</organism>
<sequence>MNQIEVHSLAGEARFNGFHTLVLFWCLLMLILDGYDLAVVGAALPSIMKDMGIDATRAGVMAGSALFGVMLGAIFLGTLADRFGRPMMICVCVALFSLFTAAAGLTSDPVAFSVTRFIAGLGIGGVLPIVTAQMGEFSPNALRTRLVTLVFAGYSIGGILVALTAKQLIGSYGWQSVFFAAGLPVLLIPFIIKTMPHSMSFLVKSGRHDELRTVVKRLVPDYPVSAQERFVGSSADKSKDASVRRLFQDGRGFSTTMIWVAFMTGLFMVYALSSWLTKLMAMAGFSLGSALNFVIVFNVGAIAGAIFGGWLSDKVNIKRVLIAFYVVGAVALSLIGYTKSTVSLFVVVFVVGASTLGTQLLAYAYAGDFYPHAIRSTGVGFASGVGRIGAIVAPVLIGWLVSLKLPLEQNFMAIGLAGLIGAAAVTLINQTRADSYRPASAPVALVQGSAGR</sequence>
<feature type="transmembrane region" description="Helical" evidence="5">
    <location>
        <begin position="21"/>
        <end position="48"/>
    </location>
</feature>
<accession>A0A6J5FVL7</accession>
<feature type="transmembrane region" description="Helical" evidence="5">
    <location>
        <begin position="60"/>
        <end position="80"/>
    </location>
</feature>
<dbReference type="InterPro" id="IPR020846">
    <property type="entry name" value="MFS_dom"/>
</dbReference>
<evidence type="ECO:0000256" key="1">
    <source>
        <dbReference type="ARBA" id="ARBA00004141"/>
    </source>
</evidence>
<feature type="transmembrane region" description="Helical" evidence="5">
    <location>
        <begin position="171"/>
        <end position="192"/>
    </location>
</feature>
<dbReference type="PANTHER" id="PTHR23508:SF10">
    <property type="entry name" value="CARBOXYLIC ACID TRANSPORTER PROTEIN HOMOLOG"/>
    <property type="match status" value="1"/>
</dbReference>
<feature type="transmembrane region" description="Helical" evidence="5">
    <location>
        <begin position="411"/>
        <end position="428"/>
    </location>
</feature>
<dbReference type="AlphaFoldDB" id="A0A6J5FVL7"/>
<dbReference type="PANTHER" id="PTHR23508">
    <property type="entry name" value="CARBOXYLIC ACID TRANSPORTER PROTEIN HOMOLOG"/>
    <property type="match status" value="1"/>
</dbReference>
<dbReference type="Pfam" id="PF07690">
    <property type="entry name" value="MFS_1"/>
    <property type="match status" value="1"/>
</dbReference>
<feature type="transmembrane region" description="Helical" evidence="5">
    <location>
        <begin position="279"/>
        <end position="308"/>
    </location>
</feature>
<dbReference type="GO" id="GO:0005886">
    <property type="term" value="C:plasma membrane"/>
    <property type="evidence" value="ECO:0007669"/>
    <property type="project" value="TreeGrafter"/>
</dbReference>
<comment type="subcellular location">
    <subcellularLocation>
        <location evidence="1">Membrane</location>
        <topology evidence="1">Multi-pass membrane protein</topology>
    </subcellularLocation>
</comment>
<feature type="domain" description="Major facilitator superfamily (MFS) profile" evidence="6">
    <location>
        <begin position="22"/>
        <end position="433"/>
    </location>
</feature>
<evidence type="ECO:0000256" key="5">
    <source>
        <dbReference type="SAM" id="Phobius"/>
    </source>
</evidence>
<evidence type="ECO:0000256" key="4">
    <source>
        <dbReference type="ARBA" id="ARBA00023136"/>
    </source>
</evidence>
<dbReference type="InterPro" id="IPR036259">
    <property type="entry name" value="MFS_trans_sf"/>
</dbReference>
<feature type="transmembrane region" description="Helical" evidence="5">
    <location>
        <begin position="87"/>
        <end position="105"/>
    </location>
</feature>
<feature type="transmembrane region" description="Helical" evidence="5">
    <location>
        <begin position="252"/>
        <end position="273"/>
    </location>
</feature>
<keyword evidence="8" id="KW-1185">Reference proteome</keyword>
<feature type="transmembrane region" description="Helical" evidence="5">
    <location>
        <begin position="344"/>
        <end position="366"/>
    </location>
</feature>
<dbReference type="InterPro" id="IPR011701">
    <property type="entry name" value="MFS"/>
</dbReference>
<dbReference type="RefSeq" id="WP_175159270.1">
    <property type="nucleotide sequence ID" value="NZ_CADIKI010000005.1"/>
</dbReference>
<reference evidence="7 8" key="1">
    <citation type="submission" date="2020-04" db="EMBL/GenBank/DDBJ databases">
        <authorList>
            <person name="De Canck E."/>
        </authorList>
    </citation>
    <scope>NUCLEOTIDE SEQUENCE [LARGE SCALE GENOMIC DNA]</scope>
    <source>
        <strain evidence="7 8">LMG 27177</strain>
    </source>
</reference>
<dbReference type="EMBL" id="CADIKI010000005">
    <property type="protein sequence ID" value="CAB3786594.1"/>
    <property type="molecule type" value="Genomic_DNA"/>
</dbReference>
<feature type="transmembrane region" description="Helical" evidence="5">
    <location>
        <begin position="146"/>
        <end position="165"/>
    </location>
</feature>
<evidence type="ECO:0000256" key="3">
    <source>
        <dbReference type="ARBA" id="ARBA00022989"/>
    </source>
</evidence>
<dbReference type="Proteomes" id="UP000494252">
    <property type="component" value="Unassembled WGS sequence"/>
</dbReference>
<keyword evidence="4 5" id="KW-0472">Membrane</keyword>
<feature type="transmembrane region" description="Helical" evidence="5">
    <location>
        <begin position="320"/>
        <end position="338"/>
    </location>
</feature>
<evidence type="ECO:0000313" key="8">
    <source>
        <dbReference type="Proteomes" id="UP000494252"/>
    </source>
</evidence>
<keyword evidence="2 5" id="KW-0812">Transmembrane</keyword>
<proteinExistence type="predicted"/>
<dbReference type="Gene3D" id="1.20.1250.20">
    <property type="entry name" value="MFS general substrate transporter like domains"/>
    <property type="match status" value="1"/>
</dbReference>
<evidence type="ECO:0000256" key="2">
    <source>
        <dbReference type="ARBA" id="ARBA00022692"/>
    </source>
</evidence>
<dbReference type="PROSITE" id="PS50850">
    <property type="entry name" value="MFS"/>
    <property type="match status" value="1"/>
</dbReference>
<evidence type="ECO:0000259" key="6">
    <source>
        <dbReference type="PROSITE" id="PS50850"/>
    </source>
</evidence>
<protein>
    <submittedName>
        <fullName evidence="7">4-hydroxybenzoate transporter PcaK</fullName>
    </submittedName>
</protein>
<dbReference type="SUPFAM" id="SSF103473">
    <property type="entry name" value="MFS general substrate transporter"/>
    <property type="match status" value="1"/>
</dbReference>
<dbReference type="CDD" id="cd17365">
    <property type="entry name" value="MFS_PcaK_like"/>
    <property type="match status" value="1"/>
</dbReference>
<name>A0A6J5FVL7_9BURK</name>